<reference evidence="1 2" key="1">
    <citation type="journal article" date="2023" name="Science">
        <title>Complex scaffold remodeling in plant triterpene biosynthesis.</title>
        <authorList>
            <person name="De La Pena R."/>
            <person name="Hodgson H."/>
            <person name="Liu J.C."/>
            <person name="Stephenson M.J."/>
            <person name="Martin A.C."/>
            <person name="Owen C."/>
            <person name="Harkess A."/>
            <person name="Leebens-Mack J."/>
            <person name="Jimenez L.E."/>
            <person name="Osbourn A."/>
            <person name="Sattely E.S."/>
        </authorList>
    </citation>
    <scope>NUCLEOTIDE SEQUENCE [LARGE SCALE GENOMIC DNA]</scope>
    <source>
        <strain evidence="2">cv. JPN11</strain>
        <tissue evidence="1">Leaf</tissue>
    </source>
</reference>
<proteinExistence type="predicted"/>
<feature type="non-terminal residue" evidence="1">
    <location>
        <position position="45"/>
    </location>
</feature>
<name>A0ACC1XDU8_MELAZ</name>
<dbReference type="Proteomes" id="UP001164539">
    <property type="component" value="Chromosome 10"/>
</dbReference>
<organism evidence="1 2">
    <name type="scientific">Melia azedarach</name>
    <name type="common">Chinaberry tree</name>
    <dbReference type="NCBI Taxonomy" id="155640"/>
    <lineage>
        <taxon>Eukaryota</taxon>
        <taxon>Viridiplantae</taxon>
        <taxon>Streptophyta</taxon>
        <taxon>Embryophyta</taxon>
        <taxon>Tracheophyta</taxon>
        <taxon>Spermatophyta</taxon>
        <taxon>Magnoliopsida</taxon>
        <taxon>eudicotyledons</taxon>
        <taxon>Gunneridae</taxon>
        <taxon>Pentapetalae</taxon>
        <taxon>rosids</taxon>
        <taxon>malvids</taxon>
        <taxon>Sapindales</taxon>
        <taxon>Meliaceae</taxon>
        <taxon>Melia</taxon>
    </lineage>
</organism>
<comment type="caution">
    <text evidence="1">The sequence shown here is derived from an EMBL/GenBank/DDBJ whole genome shotgun (WGS) entry which is preliminary data.</text>
</comment>
<evidence type="ECO:0000313" key="2">
    <source>
        <dbReference type="Proteomes" id="UP001164539"/>
    </source>
</evidence>
<accession>A0ACC1XDU8</accession>
<dbReference type="EMBL" id="CM051403">
    <property type="protein sequence ID" value="KAJ4708942.1"/>
    <property type="molecule type" value="Genomic_DNA"/>
</dbReference>
<evidence type="ECO:0000313" key="1">
    <source>
        <dbReference type="EMBL" id="KAJ4708942.1"/>
    </source>
</evidence>
<keyword evidence="2" id="KW-1185">Reference proteome</keyword>
<gene>
    <name evidence="1" type="ORF">OWV82_018809</name>
</gene>
<sequence>MLCLRYSLPVVTKRLEPIKISRSTRSIVIKGLSNVKEEIYSGLDS</sequence>
<protein>
    <submittedName>
        <fullName evidence="1">Uncharacterized protein</fullName>
    </submittedName>
</protein>